<feature type="region of interest" description="Disordered" evidence="1">
    <location>
        <begin position="495"/>
        <end position="525"/>
    </location>
</feature>
<feature type="transmembrane region" description="Helical" evidence="2">
    <location>
        <begin position="6"/>
        <end position="28"/>
    </location>
</feature>
<name>A0A9W7DVE3_9STRA</name>
<evidence type="ECO:0000256" key="2">
    <source>
        <dbReference type="SAM" id="Phobius"/>
    </source>
</evidence>
<protein>
    <submittedName>
        <fullName evidence="3">Uncharacterized protein</fullName>
    </submittedName>
</protein>
<reference evidence="3" key="1">
    <citation type="submission" date="2022-07" db="EMBL/GenBank/DDBJ databases">
        <title>Genome analysis of Parmales, a sister group of diatoms, reveals the evolutionary specialization of diatoms from phago-mixotrophs to photoautotrophs.</title>
        <authorList>
            <person name="Ban H."/>
            <person name="Sato S."/>
            <person name="Yoshikawa S."/>
            <person name="Kazumasa Y."/>
            <person name="Nakamura Y."/>
            <person name="Ichinomiya M."/>
            <person name="Saitoh K."/>
            <person name="Sato N."/>
            <person name="Blanc-Mathieu R."/>
            <person name="Endo H."/>
            <person name="Kuwata A."/>
            <person name="Ogata H."/>
        </authorList>
    </citation>
    <scope>NUCLEOTIDE SEQUENCE</scope>
</reference>
<evidence type="ECO:0000256" key="1">
    <source>
        <dbReference type="SAM" id="MobiDB-lite"/>
    </source>
</evidence>
<gene>
    <name evidence="3" type="ORF">TrRE_jg4879</name>
</gene>
<feature type="transmembrane region" description="Helical" evidence="2">
    <location>
        <begin position="198"/>
        <end position="221"/>
    </location>
</feature>
<organism evidence="3 4">
    <name type="scientific">Triparma retinervis</name>
    <dbReference type="NCBI Taxonomy" id="2557542"/>
    <lineage>
        <taxon>Eukaryota</taxon>
        <taxon>Sar</taxon>
        <taxon>Stramenopiles</taxon>
        <taxon>Ochrophyta</taxon>
        <taxon>Bolidophyceae</taxon>
        <taxon>Parmales</taxon>
        <taxon>Triparmaceae</taxon>
        <taxon>Triparma</taxon>
    </lineage>
</organism>
<feature type="transmembrane region" description="Helical" evidence="2">
    <location>
        <begin position="83"/>
        <end position="102"/>
    </location>
</feature>
<dbReference type="EMBL" id="BRXZ01003304">
    <property type="protein sequence ID" value="GMH52123.1"/>
    <property type="molecule type" value="Genomic_DNA"/>
</dbReference>
<accession>A0A9W7DVE3</accession>
<feature type="compositionally biased region" description="Acidic residues" evidence="1">
    <location>
        <begin position="505"/>
        <end position="525"/>
    </location>
</feature>
<dbReference type="AlphaFoldDB" id="A0A9W7DVE3"/>
<feature type="transmembrane region" description="Helical" evidence="2">
    <location>
        <begin position="40"/>
        <end position="63"/>
    </location>
</feature>
<feature type="non-terminal residue" evidence="3">
    <location>
        <position position="1"/>
    </location>
</feature>
<sequence>VAALFIVIIVLCFVGIMEGMQIAAFAVVKLDASEYRESHKIALFIVIFVLCFVGIMEGMQITAFAVVKLDVLDFNTKFTHDSLYSLIFYLLIFIICHSLMYFQFTGSSAHIIPAEWRALLSAVPRQIRWMIASPWGNGGIKEYLVALSLVSNDHSQTVDNAGAILSISPVVMGLMSQFFGVQQFFGVIFDTRIARLKVVYANHIVFIVIYVFVLAELPFLAASCWCRKREEGVLTLLVWRTEKELTLYNLSQEIKNYLRTWQAHFSSVLIRASHVTVIQANVPNYNGQWKAYSVAYCCKLRPGGRRSMYLFYCPVDWIDWHTCATLAQYLHNNPPPNSITGQRLSQIQQALNHSLDIGRMQGAWVIRRATGEFAEVVGQTHADVVFTCQTAAEEEPDNLIPFLREELRRMDTFQRRMETGVGRLKMVARIARVLGDNEDILTCDIRPALDLGSDGISARIDDILDAGIMVDNNIIDAILVTDVVQPTPQEMAAEFAPQEMAGEFGVDEDGEDLGDEEGEESGDED</sequence>
<proteinExistence type="predicted"/>
<keyword evidence="2" id="KW-0812">Transmembrane</keyword>
<dbReference type="Proteomes" id="UP001165082">
    <property type="component" value="Unassembled WGS sequence"/>
</dbReference>
<keyword evidence="2" id="KW-1133">Transmembrane helix</keyword>
<comment type="caution">
    <text evidence="3">The sequence shown here is derived from an EMBL/GenBank/DDBJ whole genome shotgun (WGS) entry which is preliminary data.</text>
</comment>
<keyword evidence="2" id="KW-0472">Membrane</keyword>
<evidence type="ECO:0000313" key="4">
    <source>
        <dbReference type="Proteomes" id="UP001165082"/>
    </source>
</evidence>
<evidence type="ECO:0000313" key="3">
    <source>
        <dbReference type="EMBL" id="GMH52123.1"/>
    </source>
</evidence>
<keyword evidence="4" id="KW-1185">Reference proteome</keyword>